<organism evidence="1 2">
    <name type="scientific">Pseudonocardia xishanensis</name>
    <dbReference type="NCBI Taxonomy" id="630995"/>
    <lineage>
        <taxon>Bacteria</taxon>
        <taxon>Bacillati</taxon>
        <taxon>Actinomycetota</taxon>
        <taxon>Actinomycetes</taxon>
        <taxon>Pseudonocardiales</taxon>
        <taxon>Pseudonocardiaceae</taxon>
        <taxon>Pseudonocardia</taxon>
    </lineage>
</organism>
<reference evidence="2" key="1">
    <citation type="journal article" date="2019" name="Int. J. Syst. Evol. Microbiol.">
        <title>The Global Catalogue of Microorganisms (GCM) 10K type strain sequencing project: providing services to taxonomists for standard genome sequencing and annotation.</title>
        <authorList>
            <consortium name="The Broad Institute Genomics Platform"/>
            <consortium name="The Broad Institute Genome Sequencing Center for Infectious Disease"/>
            <person name="Wu L."/>
            <person name="Ma J."/>
        </authorList>
    </citation>
    <scope>NUCLEOTIDE SEQUENCE [LARGE SCALE GENOMIC DNA]</scope>
    <source>
        <strain evidence="2">JCM 17906</strain>
    </source>
</reference>
<dbReference type="RefSeq" id="WP_345415201.1">
    <property type="nucleotide sequence ID" value="NZ_BAABGT010000027.1"/>
</dbReference>
<comment type="caution">
    <text evidence="1">The sequence shown here is derived from an EMBL/GenBank/DDBJ whole genome shotgun (WGS) entry which is preliminary data.</text>
</comment>
<gene>
    <name evidence="1" type="ORF">GCM10023175_20870</name>
</gene>
<dbReference type="InterPro" id="IPR012349">
    <property type="entry name" value="Split_barrel_FMN-bd"/>
</dbReference>
<accession>A0ABP8RNP7</accession>
<dbReference type="Gene3D" id="2.30.110.10">
    <property type="entry name" value="Electron Transport, Fmn-binding Protein, Chain A"/>
    <property type="match status" value="1"/>
</dbReference>
<proteinExistence type="predicted"/>
<evidence type="ECO:0008006" key="3">
    <source>
        <dbReference type="Google" id="ProtNLM"/>
    </source>
</evidence>
<evidence type="ECO:0000313" key="1">
    <source>
        <dbReference type="EMBL" id="GAA4543723.1"/>
    </source>
</evidence>
<evidence type="ECO:0000313" key="2">
    <source>
        <dbReference type="Proteomes" id="UP001501598"/>
    </source>
</evidence>
<protein>
    <recommendedName>
        <fullName evidence="3">Pyridoxamine 5'-phosphate oxidase</fullName>
    </recommendedName>
</protein>
<sequence length="313" mass="33289">MITWSDEIDEVLGNDLAVALAYRTPAGGAVAVAVAPIGMRDREAGTVSFTTSLGLGRKLDRIRADPRVALTFHTRRHGLGSVSPLVVQVQGTAEVVERPSAEQARAILDGADRHMGISDPATTGFWGWWMREYYAVRVPVVVSVSRITTWPDGACAGESVVLGEPSVPAGAQEPPAKGTEARVDVRKAARRVQALHHQLLAVPGADGLPTAVPVQVTGADEYALEIRCATGLLPTGPRRAGLLAHDFHPQLVGLTTRYLTGWLEPTGPGSARYLPHTDRGYAAPPNKTVVSLINGGITKLGVWQARRRGTMAV</sequence>
<keyword evidence="2" id="KW-1185">Reference proteome</keyword>
<dbReference type="EMBL" id="BAABGT010000027">
    <property type="protein sequence ID" value="GAA4543723.1"/>
    <property type="molecule type" value="Genomic_DNA"/>
</dbReference>
<dbReference type="SUPFAM" id="SSF50475">
    <property type="entry name" value="FMN-binding split barrel"/>
    <property type="match status" value="1"/>
</dbReference>
<dbReference type="Proteomes" id="UP001501598">
    <property type="component" value="Unassembled WGS sequence"/>
</dbReference>
<name>A0ABP8RNP7_9PSEU</name>